<dbReference type="PANTHER" id="PTHR33711:SF10">
    <property type="entry name" value="INTRADIOL RING-CLEAVAGE DIOXYGENASES DOMAIN-CONTAINING PROTEIN"/>
    <property type="match status" value="1"/>
</dbReference>
<feature type="chain" id="PRO_5012690109" evidence="2">
    <location>
        <begin position="22"/>
        <end position="284"/>
    </location>
</feature>
<name>A0A1Z5KB34_FISSO</name>
<evidence type="ECO:0000256" key="2">
    <source>
        <dbReference type="SAM" id="SignalP"/>
    </source>
</evidence>
<dbReference type="AlphaFoldDB" id="A0A1Z5KB34"/>
<keyword evidence="4" id="KW-1185">Reference proteome</keyword>
<reference evidence="3 4" key="1">
    <citation type="journal article" date="2015" name="Plant Cell">
        <title>Oil accumulation by the oleaginous diatom Fistulifera solaris as revealed by the genome and transcriptome.</title>
        <authorList>
            <person name="Tanaka T."/>
            <person name="Maeda Y."/>
            <person name="Veluchamy A."/>
            <person name="Tanaka M."/>
            <person name="Abida H."/>
            <person name="Marechal E."/>
            <person name="Bowler C."/>
            <person name="Muto M."/>
            <person name="Sunaga Y."/>
            <person name="Tanaka M."/>
            <person name="Yoshino T."/>
            <person name="Taniguchi T."/>
            <person name="Fukuda Y."/>
            <person name="Nemoto M."/>
            <person name="Matsumoto M."/>
            <person name="Wong P.S."/>
            <person name="Aburatani S."/>
            <person name="Fujibuchi W."/>
        </authorList>
    </citation>
    <scope>NUCLEOTIDE SEQUENCE [LARGE SCALE GENOMIC DNA]</scope>
    <source>
        <strain evidence="3 4">JPCC DA0580</strain>
    </source>
</reference>
<sequence length="284" mass="30674">MDFHQSLRCFLLLQVFLVVVSQTCPSSETPTDMLGPFYVAASPRATRIGPEILLQDPSNQLKVSGNVLSAQDCTKGLSGITIEIWYAGEEGYRDDEYRGMMVTEACGKYNYTQTYPALYTGRPLHVHVRASRVDEELLVTQMYFVGEEFGYQPSRTLQAVEITEADDGSRLVRFDIYLDVPGDDGEVDCSQSSTVPSSSPVASSPVASPVVDEEDDESPVASPVESDSQPIASVESPVVAPVEAPSDEFLPSTTVVEPTTTSFANNVVAHFGVGVGVSCLTLLL</sequence>
<evidence type="ECO:0000313" key="4">
    <source>
        <dbReference type="Proteomes" id="UP000198406"/>
    </source>
</evidence>
<dbReference type="PANTHER" id="PTHR33711">
    <property type="entry name" value="DIOXYGENASE, PUTATIVE (AFU_ORTHOLOGUE AFUA_2G02910)-RELATED"/>
    <property type="match status" value="1"/>
</dbReference>
<dbReference type="InterPro" id="IPR015889">
    <property type="entry name" value="Intradiol_dOase_core"/>
</dbReference>
<organism evidence="3 4">
    <name type="scientific">Fistulifera solaris</name>
    <name type="common">Oleaginous diatom</name>
    <dbReference type="NCBI Taxonomy" id="1519565"/>
    <lineage>
        <taxon>Eukaryota</taxon>
        <taxon>Sar</taxon>
        <taxon>Stramenopiles</taxon>
        <taxon>Ochrophyta</taxon>
        <taxon>Bacillariophyta</taxon>
        <taxon>Bacillariophyceae</taxon>
        <taxon>Bacillariophycidae</taxon>
        <taxon>Naviculales</taxon>
        <taxon>Naviculaceae</taxon>
        <taxon>Fistulifera</taxon>
    </lineage>
</organism>
<protein>
    <submittedName>
        <fullName evidence="3">Uncharacterized protein</fullName>
    </submittedName>
</protein>
<feature type="region of interest" description="Disordered" evidence="1">
    <location>
        <begin position="185"/>
        <end position="235"/>
    </location>
</feature>
<dbReference type="InterPro" id="IPR050770">
    <property type="entry name" value="Intradiol_RC_Dioxygenase"/>
</dbReference>
<accession>A0A1Z5KB34</accession>
<evidence type="ECO:0000313" key="3">
    <source>
        <dbReference type="EMBL" id="GAX23490.1"/>
    </source>
</evidence>
<comment type="caution">
    <text evidence="3">The sequence shown here is derived from an EMBL/GenBank/DDBJ whole genome shotgun (WGS) entry which is preliminary data.</text>
</comment>
<dbReference type="GO" id="GO:0016702">
    <property type="term" value="F:oxidoreductase activity, acting on single donors with incorporation of molecular oxygen, incorporation of two atoms of oxygen"/>
    <property type="evidence" value="ECO:0007669"/>
    <property type="project" value="InterPro"/>
</dbReference>
<gene>
    <name evidence="3" type="ORF">FisN_14Hh338</name>
</gene>
<feature type="compositionally biased region" description="Low complexity" evidence="1">
    <location>
        <begin position="190"/>
        <end position="210"/>
    </location>
</feature>
<dbReference type="GO" id="GO:0005506">
    <property type="term" value="F:iron ion binding"/>
    <property type="evidence" value="ECO:0007669"/>
    <property type="project" value="InterPro"/>
</dbReference>
<dbReference type="SUPFAM" id="SSF49482">
    <property type="entry name" value="Aromatic compound dioxygenase"/>
    <property type="match status" value="1"/>
</dbReference>
<evidence type="ECO:0000256" key="1">
    <source>
        <dbReference type="SAM" id="MobiDB-lite"/>
    </source>
</evidence>
<dbReference type="Proteomes" id="UP000198406">
    <property type="component" value="Unassembled WGS sequence"/>
</dbReference>
<keyword evidence="2" id="KW-0732">Signal</keyword>
<dbReference type="InParanoid" id="A0A1Z5KB34"/>
<feature type="signal peptide" evidence="2">
    <location>
        <begin position="1"/>
        <end position="21"/>
    </location>
</feature>
<proteinExistence type="predicted"/>
<dbReference type="EMBL" id="BDSP01000202">
    <property type="protein sequence ID" value="GAX23490.1"/>
    <property type="molecule type" value="Genomic_DNA"/>
</dbReference>
<dbReference type="Gene3D" id="2.60.130.10">
    <property type="entry name" value="Aromatic compound dioxygenase"/>
    <property type="match status" value="1"/>
</dbReference>
<dbReference type="OrthoDB" id="53600at2759"/>